<evidence type="ECO:0000313" key="2">
    <source>
        <dbReference type="Proteomes" id="UP000824469"/>
    </source>
</evidence>
<feature type="non-terminal residue" evidence="1">
    <location>
        <position position="68"/>
    </location>
</feature>
<sequence length="68" mass="7520">SLLAKDKVLDPAPLVALPPPILLSKDEVQKIKDIHKYSTYGKVLEAMVDDMTIAGLNFIKEALKTNEK</sequence>
<keyword evidence="2" id="KW-1185">Reference proteome</keyword>
<name>A0AA38CJP5_TAXCH</name>
<gene>
    <name evidence="1" type="ORF">KI387_029690</name>
</gene>
<protein>
    <submittedName>
        <fullName evidence="1">Uncharacterized protein</fullName>
    </submittedName>
</protein>
<comment type="caution">
    <text evidence="1">The sequence shown here is derived from an EMBL/GenBank/DDBJ whole genome shotgun (WGS) entry which is preliminary data.</text>
</comment>
<proteinExistence type="predicted"/>
<dbReference type="EMBL" id="JAHRHJ020000010">
    <property type="protein sequence ID" value="KAH9298008.1"/>
    <property type="molecule type" value="Genomic_DNA"/>
</dbReference>
<dbReference type="AlphaFoldDB" id="A0AA38CJP5"/>
<organism evidence="1 2">
    <name type="scientific">Taxus chinensis</name>
    <name type="common">Chinese yew</name>
    <name type="synonym">Taxus wallichiana var. chinensis</name>
    <dbReference type="NCBI Taxonomy" id="29808"/>
    <lineage>
        <taxon>Eukaryota</taxon>
        <taxon>Viridiplantae</taxon>
        <taxon>Streptophyta</taxon>
        <taxon>Embryophyta</taxon>
        <taxon>Tracheophyta</taxon>
        <taxon>Spermatophyta</taxon>
        <taxon>Pinopsida</taxon>
        <taxon>Pinidae</taxon>
        <taxon>Conifers II</taxon>
        <taxon>Cupressales</taxon>
        <taxon>Taxaceae</taxon>
        <taxon>Taxus</taxon>
    </lineage>
</organism>
<dbReference type="Proteomes" id="UP000824469">
    <property type="component" value="Unassembled WGS sequence"/>
</dbReference>
<feature type="non-terminal residue" evidence="1">
    <location>
        <position position="1"/>
    </location>
</feature>
<evidence type="ECO:0000313" key="1">
    <source>
        <dbReference type="EMBL" id="KAH9298008.1"/>
    </source>
</evidence>
<reference evidence="1 2" key="1">
    <citation type="journal article" date="2021" name="Nat. Plants">
        <title>The Taxus genome provides insights into paclitaxel biosynthesis.</title>
        <authorList>
            <person name="Xiong X."/>
            <person name="Gou J."/>
            <person name="Liao Q."/>
            <person name="Li Y."/>
            <person name="Zhou Q."/>
            <person name="Bi G."/>
            <person name="Li C."/>
            <person name="Du R."/>
            <person name="Wang X."/>
            <person name="Sun T."/>
            <person name="Guo L."/>
            <person name="Liang H."/>
            <person name="Lu P."/>
            <person name="Wu Y."/>
            <person name="Zhang Z."/>
            <person name="Ro D.K."/>
            <person name="Shang Y."/>
            <person name="Huang S."/>
            <person name="Yan J."/>
        </authorList>
    </citation>
    <scope>NUCLEOTIDE SEQUENCE [LARGE SCALE GENOMIC DNA]</scope>
    <source>
        <strain evidence="1">Ta-2019</strain>
    </source>
</reference>
<accession>A0AA38CJP5</accession>